<name>A0ABU7XT48_9FLAO</name>
<dbReference type="Proteomes" id="UP001337305">
    <property type="component" value="Unassembled WGS sequence"/>
</dbReference>
<gene>
    <name evidence="1" type="ORF">N1F79_12095</name>
</gene>
<reference evidence="1 2" key="1">
    <citation type="submission" date="2022-09" db="EMBL/GenBank/DDBJ databases">
        <title>Genome sequencing of Flavivirga sp. MEBiC05379.</title>
        <authorList>
            <person name="Oh H.-M."/>
            <person name="Kwon K.K."/>
            <person name="Park M.J."/>
            <person name="Yang S.-H."/>
        </authorList>
    </citation>
    <scope>NUCLEOTIDE SEQUENCE [LARGE SCALE GENOMIC DNA]</scope>
    <source>
        <strain evidence="1 2">MEBiC05379</strain>
    </source>
</reference>
<evidence type="ECO:0008006" key="3">
    <source>
        <dbReference type="Google" id="ProtNLM"/>
    </source>
</evidence>
<proteinExistence type="predicted"/>
<dbReference type="EMBL" id="JAODOP010000004">
    <property type="protein sequence ID" value="MEF3833875.1"/>
    <property type="molecule type" value="Genomic_DNA"/>
</dbReference>
<keyword evidence="2" id="KW-1185">Reference proteome</keyword>
<sequence>MKKQNFLFTLFIGLSILSCSSDDNGQKDIPIEIVKLYKKTLVYNNGNISFDKEVFYNDENKIKSITINDYNYLSRTFTVSYNRNNISSIIQNTNFDNPNNADNSVTYNVTLENNKATLVSTANNSLLEIFFTNGYVDSTKFTFDTSSPTNYSEEVFTRDSNQNLISNSTGTETFTYSNFDSNKENDPFGGAMEYEYGDYFDILGLKVTKNNPLTGNYKQGSTNDTWNIYLEYDKNGFVTKSTREPNSITYYEEHHYIEL</sequence>
<organism evidence="1 2">
    <name type="scientific">Flavivirga spongiicola</name>
    <dbReference type="NCBI Taxonomy" id="421621"/>
    <lineage>
        <taxon>Bacteria</taxon>
        <taxon>Pseudomonadati</taxon>
        <taxon>Bacteroidota</taxon>
        <taxon>Flavobacteriia</taxon>
        <taxon>Flavobacteriales</taxon>
        <taxon>Flavobacteriaceae</taxon>
        <taxon>Flavivirga</taxon>
    </lineage>
</organism>
<evidence type="ECO:0000313" key="1">
    <source>
        <dbReference type="EMBL" id="MEF3833875.1"/>
    </source>
</evidence>
<dbReference type="PROSITE" id="PS51257">
    <property type="entry name" value="PROKAR_LIPOPROTEIN"/>
    <property type="match status" value="1"/>
</dbReference>
<evidence type="ECO:0000313" key="2">
    <source>
        <dbReference type="Proteomes" id="UP001337305"/>
    </source>
</evidence>
<dbReference type="RefSeq" id="WP_303306214.1">
    <property type="nucleotide sequence ID" value="NZ_JAODOP010000004.1"/>
</dbReference>
<accession>A0ABU7XT48</accession>
<protein>
    <recommendedName>
        <fullName evidence="3">YD repeat-containing protein</fullName>
    </recommendedName>
</protein>
<comment type="caution">
    <text evidence="1">The sequence shown here is derived from an EMBL/GenBank/DDBJ whole genome shotgun (WGS) entry which is preliminary data.</text>
</comment>